<keyword evidence="1" id="KW-0812">Transmembrane</keyword>
<dbReference type="OrthoDB" id="6197657at2"/>
<keyword evidence="1" id="KW-1133">Transmembrane helix</keyword>
<proteinExistence type="predicted"/>
<keyword evidence="1" id="KW-0472">Membrane</keyword>
<accession>A0A2D0AJY4</accession>
<dbReference type="Proteomes" id="UP000198157">
    <property type="component" value="Unassembled WGS sequence"/>
</dbReference>
<feature type="transmembrane region" description="Helical" evidence="1">
    <location>
        <begin position="62"/>
        <end position="84"/>
    </location>
</feature>
<organism evidence="2 3">
    <name type="scientific">Stenotrophomonas maltophilia</name>
    <name type="common">Pseudomonas maltophilia</name>
    <name type="synonym">Xanthomonas maltophilia</name>
    <dbReference type="NCBI Taxonomy" id="40324"/>
    <lineage>
        <taxon>Bacteria</taxon>
        <taxon>Pseudomonadati</taxon>
        <taxon>Pseudomonadota</taxon>
        <taxon>Gammaproteobacteria</taxon>
        <taxon>Lysobacterales</taxon>
        <taxon>Lysobacteraceae</taxon>
        <taxon>Stenotrophomonas</taxon>
        <taxon>Stenotrophomonas maltophilia group</taxon>
    </lineage>
</organism>
<name>A0A2D0AJY4_STEMA</name>
<comment type="caution">
    <text evidence="2">The sequence shown here is derived from an EMBL/GenBank/DDBJ whole genome shotgun (WGS) entry which is preliminary data.</text>
</comment>
<dbReference type="AlphaFoldDB" id="A0A2D0AJY4"/>
<protein>
    <recommendedName>
        <fullName evidence="4">Transmembrane protein</fullName>
    </recommendedName>
</protein>
<evidence type="ECO:0000256" key="1">
    <source>
        <dbReference type="SAM" id="Phobius"/>
    </source>
</evidence>
<dbReference type="EMBL" id="NIVS01000016">
    <property type="protein sequence ID" value="OWQ54763.1"/>
    <property type="molecule type" value="Genomic_DNA"/>
</dbReference>
<feature type="transmembrane region" description="Helical" evidence="1">
    <location>
        <begin position="20"/>
        <end position="41"/>
    </location>
</feature>
<reference evidence="2 3" key="1">
    <citation type="submission" date="2017-06" db="EMBL/GenBank/DDBJ databases">
        <authorList>
            <person name="Kim H.J."/>
            <person name="Triplett B.A."/>
        </authorList>
    </citation>
    <scope>NUCLEOTIDE SEQUENCE [LARGE SCALE GENOMIC DNA]</scope>
    <source>
        <strain evidence="2 3">13146</strain>
    </source>
</reference>
<evidence type="ECO:0000313" key="3">
    <source>
        <dbReference type="Proteomes" id="UP000198157"/>
    </source>
</evidence>
<evidence type="ECO:0000313" key="2">
    <source>
        <dbReference type="EMBL" id="OWQ54763.1"/>
    </source>
</evidence>
<gene>
    <name evidence="2" type="ORF">CEE60_07090</name>
</gene>
<sequence length="97" mass="11012">MNDLHDPPDGSRRRLIQQWGAILWPSFVAAGLASVVFFAFVDPLRLRDISFPQHQISRELGYTLGFFMFWAVTAAASTITWYLLRPMPSDDDDLPLG</sequence>
<evidence type="ECO:0008006" key="4">
    <source>
        <dbReference type="Google" id="ProtNLM"/>
    </source>
</evidence>